<dbReference type="GO" id="GO:0005886">
    <property type="term" value="C:plasma membrane"/>
    <property type="evidence" value="ECO:0007669"/>
    <property type="project" value="TreeGrafter"/>
</dbReference>
<dbReference type="OrthoDB" id="432483at2759"/>
<sequence length="114" mass="12992">MTVFPYFILYYPLIGHRYAIGHAEHQIMETKIGWLDSLANQTQQFYTELAGSGPDLKTKYITALYFTFSSLTSIGFGNVSPNTNIEKIFSIVVMLMGCTYSHLIPFFAILFNFI</sequence>
<dbReference type="Pfam" id="PF07885">
    <property type="entry name" value="Ion_trans_2"/>
    <property type="match status" value="1"/>
</dbReference>
<dbReference type="PANTHER" id="PTHR10217:SF548">
    <property type="entry name" value="GH12235P"/>
    <property type="match status" value="1"/>
</dbReference>
<protein>
    <recommendedName>
        <fullName evidence="2">Potassium channel domain-containing protein</fullName>
    </recommendedName>
</protein>
<dbReference type="GO" id="GO:0005242">
    <property type="term" value="F:inward rectifier potassium channel activity"/>
    <property type="evidence" value="ECO:0007669"/>
    <property type="project" value="TreeGrafter"/>
</dbReference>
<dbReference type="GO" id="GO:0042391">
    <property type="term" value="P:regulation of membrane potential"/>
    <property type="evidence" value="ECO:0007669"/>
    <property type="project" value="TreeGrafter"/>
</dbReference>
<dbReference type="InterPro" id="IPR003938">
    <property type="entry name" value="K_chnl_volt-dep_EAG/ELK/ERG"/>
</dbReference>
<comment type="caution">
    <text evidence="3">The sequence shown here is derived from an EMBL/GenBank/DDBJ whole genome shotgun (WGS) entry which is preliminary data.</text>
</comment>
<feature type="domain" description="Potassium channel" evidence="2">
    <location>
        <begin position="57"/>
        <end position="100"/>
    </location>
</feature>
<evidence type="ECO:0000313" key="3">
    <source>
        <dbReference type="EMBL" id="VEL11104.1"/>
    </source>
</evidence>
<name>A0A448WGG5_9PLAT</name>
<keyword evidence="1" id="KW-1133">Transmembrane helix</keyword>
<evidence type="ECO:0000256" key="1">
    <source>
        <dbReference type="SAM" id="Phobius"/>
    </source>
</evidence>
<keyword evidence="1" id="KW-0812">Transmembrane</keyword>
<accession>A0A448WGG5</accession>
<dbReference type="EMBL" id="CAAALY010010845">
    <property type="protein sequence ID" value="VEL11104.1"/>
    <property type="molecule type" value="Genomic_DNA"/>
</dbReference>
<gene>
    <name evidence="3" type="ORF">PXEA_LOCUS4544</name>
</gene>
<organism evidence="3 4">
    <name type="scientific">Protopolystoma xenopodis</name>
    <dbReference type="NCBI Taxonomy" id="117903"/>
    <lineage>
        <taxon>Eukaryota</taxon>
        <taxon>Metazoa</taxon>
        <taxon>Spiralia</taxon>
        <taxon>Lophotrochozoa</taxon>
        <taxon>Platyhelminthes</taxon>
        <taxon>Monogenea</taxon>
        <taxon>Polyopisthocotylea</taxon>
        <taxon>Polystomatidea</taxon>
        <taxon>Polystomatidae</taxon>
        <taxon>Protopolystoma</taxon>
    </lineage>
</organism>
<dbReference type="PRINTS" id="PR01463">
    <property type="entry name" value="EAGCHANLFMLY"/>
</dbReference>
<dbReference type="InterPro" id="IPR050818">
    <property type="entry name" value="KCNH_animal-type"/>
</dbReference>
<proteinExistence type="predicted"/>
<evidence type="ECO:0000259" key="2">
    <source>
        <dbReference type="Pfam" id="PF07885"/>
    </source>
</evidence>
<dbReference type="AlphaFoldDB" id="A0A448WGG5"/>
<dbReference type="SUPFAM" id="SSF81324">
    <property type="entry name" value="Voltage-gated potassium channels"/>
    <property type="match status" value="1"/>
</dbReference>
<dbReference type="InterPro" id="IPR013099">
    <property type="entry name" value="K_chnl_dom"/>
</dbReference>
<feature type="transmembrane region" description="Helical" evidence="1">
    <location>
        <begin position="60"/>
        <end position="79"/>
    </location>
</feature>
<reference evidence="3" key="1">
    <citation type="submission" date="2018-11" db="EMBL/GenBank/DDBJ databases">
        <authorList>
            <consortium name="Pathogen Informatics"/>
        </authorList>
    </citation>
    <scope>NUCLEOTIDE SEQUENCE</scope>
</reference>
<dbReference type="PANTHER" id="PTHR10217">
    <property type="entry name" value="VOLTAGE AND LIGAND GATED POTASSIUM CHANNEL"/>
    <property type="match status" value="1"/>
</dbReference>
<feature type="transmembrane region" description="Helical" evidence="1">
    <location>
        <begin position="91"/>
        <end position="113"/>
    </location>
</feature>
<dbReference type="Gene3D" id="1.10.287.70">
    <property type="match status" value="1"/>
</dbReference>
<keyword evidence="1" id="KW-0472">Membrane</keyword>
<dbReference type="Proteomes" id="UP000784294">
    <property type="component" value="Unassembled WGS sequence"/>
</dbReference>
<evidence type="ECO:0000313" key="4">
    <source>
        <dbReference type="Proteomes" id="UP000784294"/>
    </source>
</evidence>
<keyword evidence="4" id="KW-1185">Reference proteome</keyword>